<gene>
    <name evidence="2" type="ORF">RND81_O265700</name>
</gene>
<keyword evidence="1" id="KW-1133">Transmembrane helix</keyword>
<dbReference type="Proteomes" id="UP001443914">
    <property type="component" value="Unassembled WGS sequence"/>
</dbReference>
<evidence type="ECO:0000313" key="3">
    <source>
        <dbReference type="Proteomes" id="UP001443914"/>
    </source>
</evidence>
<keyword evidence="3" id="KW-1185">Reference proteome</keyword>
<comment type="caution">
    <text evidence="2">The sequence shown here is derived from an EMBL/GenBank/DDBJ whole genome shotgun (WGS) entry which is preliminary data.</text>
</comment>
<keyword evidence="1" id="KW-0812">Transmembrane</keyword>
<dbReference type="AlphaFoldDB" id="A0AAW1GL22"/>
<evidence type="ECO:0000256" key="1">
    <source>
        <dbReference type="SAM" id="Phobius"/>
    </source>
</evidence>
<feature type="transmembrane region" description="Helical" evidence="1">
    <location>
        <begin position="25"/>
        <end position="45"/>
    </location>
</feature>
<name>A0AAW1GL22_SAPOF</name>
<evidence type="ECO:0000313" key="2">
    <source>
        <dbReference type="EMBL" id="KAK9663656.1"/>
    </source>
</evidence>
<feature type="transmembrane region" description="Helical" evidence="1">
    <location>
        <begin position="65"/>
        <end position="85"/>
    </location>
</feature>
<keyword evidence="1" id="KW-0472">Membrane</keyword>
<dbReference type="EMBL" id="JBDFQZ010000016">
    <property type="protein sequence ID" value="KAK9663656.1"/>
    <property type="molecule type" value="Genomic_DNA"/>
</dbReference>
<accession>A0AAW1GL22</accession>
<sequence>MRRFVLEPQMNKNKVKHAEQNKPSIASLSLVIFTLTLNFIPAAYFSSPRAPERPALTSLSTANCCLLLSISAARSLFLIFVILLFSSPHRLPLPPRRIPPTTTDCPCPARFAGPAIVLLLALLCLIMYAVLKSKSEQERRLLTVLVDKSSPDDLL</sequence>
<organism evidence="2 3">
    <name type="scientific">Saponaria officinalis</name>
    <name type="common">Common soapwort</name>
    <name type="synonym">Lychnis saponaria</name>
    <dbReference type="NCBI Taxonomy" id="3572"/>
    <lineage>
        <taxon>Eukaryota</taxon>
        <taxon>Viridiplantae</taxon>
        <taxon>Streptophyta</taxon>
        <taxon>Embryophyta</taxon>
        <taxon>Tracheophyta</taxon>
        <taxon>Spermatophyta</taxon>
        <taxon>Magnoliopsida</taxon>
        <taxon>eudicotyledons</taxon>
        <taxon>Gunneridae</taxon>
        <taxon>Pentapetalae</taxon>
        <taxon>Caryophyllales</taxon>
        <taxon>Caryophyllaceae</taxon>
        <taxon>Caryophylleae</taxon>
        <taxon>Saponaria</taxon>
    </lineage>
</organism>
<protein>
    <recommendedName>
        <fullName evidence="4">Transmembrane protein</fullName>
    </recommendedName>
</protein>
<evidence type="ECO:0008006" key="4">
    <source>
        <dbReference type="Google" id="ProtNLM"/>
    </source>
</evidence>
<proteinExistence type="predicted"/>
<reference evidence="2" key="1">
    <citation type="submission" date="2024-03" db="EMBL/GenBank/DDBJ databases">
        <title>WGS assembly of Saponaria officinalis var. Norfolk2.</title>
        <authorList>
            <person name="Jenkins J."/>
            <person name="Shu S."/>
            <person name="Grimwood J."/>
            <person name="Barry K."/>
            <person name="Goodstein D."/>
            <person name="Schmutz J."/>
            <person name="Leebens-Mack J."/>
            <person name="Osbourn A."/>
        </authorList>
    </citation>
    <scope>NUCLEOTIDE SEQUENCE [LARGE SCALE GENOMIC DNA]</scope>
    <source>
        <strain evidence="2">JIC</strain>
    </source>
</reference>
<feature type="transmembrane region" description="Helical" evidence="1">
    <location>
        <begin position="111"/>
        <end position="131"/>
    </location>
</feature>